<dbReference type="InterPro" id="IPR050090">
    <property type="entry name" value="Tyrosine_recombinase_XerCD"/>
</dbReference>
<feature type="domain" description="Tyr recombinase" evidence="4">
    <location>
        <begin position="7"/>
        <end position="185"/>
    </location>
</feature>
<keyword evidence="3" id="KW-0233">DNA recombination</keyword>
<dbReference type="PANTHER" id="PTHR30349">
    <property type="entry name" value="PHAGE INTEGRASE-RELATED"/>
    <property type="match status" value="1"/>
</dbReference>
<dbReference type="Pfam" id="PF00589">
    <property type="entry name" value="Phage_integrase"/>
    <property type="match status" value="1"/>
</dbReference>
<comment type="caution">
    <text evidence="5">The sequence shown here is derived from an EMBL/GenBank/DDBJ whole genome shotgun (WGS) entry which is preliminary data.</text>
</comment>
<evidence type="ECO:0000259" key="4">
    <source>
        <dbReference type="PROSITE" id="PS51898"/>
    </source>
</evidence>
<proteinExistence type="inferred from homology"/>
<reference evidence="5 6" key="1">
    <citation type="submission" date="2022-04" db="EMBL/GenBank/DDBJ databases">
        <title>Positive selection, recombination, and allopatry shape intraspecific diversity of widespread and dominant cyanobacteria.</title>
        <authorList>
            <person name="Wei J."/>
            <person name="Shu W."/>
            <person name="Hu C."/>
        </authorList>
    </citation>
    <scope>NUCLEOTIDE SEQUENCE [LARGE SCALE GENOMIC DNA]</scope>
    <source>
        <strain evidence="5 6">GB2-A4</strain>
    </source>
</reference>
<keyword evidence="6" id="KW-1185">Reference proteome</keyword>
<evidence type="ECO:0000256" key="3">
    <source>
        <dbReference type="ARBA" id="ARBA00023172"/>
    </source>
</evidence>
<accession>A0ABV0JFN4</accession>
<dbReference type="RefSeq" id="WP_190443594.1">
    <property type="nucleotide sequence ID" value="NZ_JAMPKM010000035.1"/>
</dbReference>
<dbReference type="InterPro" id="IPR013762">
    <property type="entry name" value="Integrase-like_cat_sf"/>
</dbReference>
<evidence type="ECO:0000256" key="2">
    <source>
        <dbReference type="ARBA" id="ARBA00023125"/>
    </source>
</evidence>
<dbReference type="PANTHER" id="PTHR30349:SF41">
    <property type="entry name" value="INTEGRASE_RECOMBINASE PROTEIN MJ0367-RELATED"/>
    <property type="match status" value="1"/>
</dbReference>
<sequence length="187" mass="20431">MKVNRHGKAKLLTSNEVTQLFELGLTNARDRALFGVCFYTGCRIAEACSLRTDDIYGPGGVRSRLTLRKGSTKGKRSTRSIPVRAELVALLAAHQSSAGKTYVFPGRWGRGHIHPDSAAVILRGAFEVLGIEGASTHSFRRTALTRMSNLGTPLRVIQEISGHESLAALQEYLEVSDEQLEQAIARL</sequence>
<dbReference type="Proteomes" id="UP001464891">
    <property type="component" value="Unassembled WGS sequence"/>
</dbReference>
<evidence type="ECO:0000313" key="5">
    <source>
        <dbReference type="EMBL" id="MEP0820604.1"/>
    </source>
</evidence>
<organism evidence="5 6">
    <name type="scientific">Trichocoleus desertorum GB2-A4</name>
    <dbReference type="NCBI Taxonomy" id="2933944"/>
    <lineage>
        <taxon>Bacteria</taxon>
        <taxon>Bacillati</taxon>
        <taxon>Cyanobacteriota</taxon>
        <taxon>Cyanophyceae</taxon>
        <taxon>Leptolyngbyales</taxon>
        <taxon>Trichocoleusaceae</taxon>
        <taxon>Trichocoleus</taxon>
    </lineage>
</organism>
<dbReference type="InterPro" id="IPR011010">
    <property type="entry name" value="DNA_brk_join_enz"/>
</dbReference>
<evidence type="ECO:0000256" key="1">
    <source>
        <dbReference type="ARBA" id="ARBA00008857"/>
    </source>
</evidence>
<evidence type="ECO:0000313" key="6">
    <source>
        <dbReference type="Proteomes" id="UP001464891"/>
    </source>
</evidence>
<dbReference type="Gene3D" id="1.10.443.10">
    <property type="entry name" value="Intergrase catalytic core"/>
    <property type="match status" value="1"/>
</dbReference>
<dbReference type="EMBL" id="JAMPKM010000035">
    <property type="protein sequence ID" value="MEP0820604.1"/>
    <property type="molecule type" value="Genomic_DNA"/>
</dbReference>
<dbReference type="InterPro" id="IPR002104">
    <property type="entry name" value="Integrase_catalytic"/>
</dbReference>
<comment type="similarity">
    <text evidence="1">Belongs to the 'phage' integrase family.</text>
</comment>
<gene>
    <name evidence="5" type="ORF">NC998_26290</name>
</gene>
<protein>
    <submittedName>
        <fullName evidence="5">Site-specific integrase</fullName>
    </submittedName>
</protein>
<dbReference type="SUPFAM" id="SSF56349">
    <property type="entry name" value="DNA breaking-rejoining enzymes"/>
    <property type="match status" value="1"/>
</dbReference>
<keyword evidence="2" id="KW-0238">DNA-binding</keyword>
<dbReference type="PROSITE" id="PS51898">
    <property type="entry name" value="TYR_RECOMBINASE"/>
    <property type="match status" value="1"/>
</dbReference>
<name>A0ABV0JFN4_9CYAN</name>
<dbReference type="CDD" id="cd00796">
    <property type="entry name" value="INT_Rci_Hp1_C"/>
    <property type="match status" value="1"/>
</dbReference>